<proteinExistence type="predicted"/>
<evidence type="ECO:0000313" key="4">
    <source>
        <dbReference type="EMBL" id="QFG74822.1"/>
    </source>
</evidence>
<accession>A0A5J6VL25</accession>
<dbReference type="InterPro" id="IPR013763">
    <property type="entry name" value="Cyclin-like_dom"/>
</dbReference>
<dbReference type="Gene3D" id="1.10.472.170">
    <property type="match status" value="1"/>
</dbReference>
<organism evidence="4">
    <name type="scientific">Megaviridae environmental sample</name>
    <dbReference type="NCBI Taxonomy" id="1737588"/>
    <lineage>
        <taxon>Viruses</taxon>
        <taxon>Varidnaviria</taxon>
        <taxon>Bamfordvirae</taxon>
        <taxon>Nucleocytoviricota</taxon>
        <taxon>Megaviricetes</taxon>
        <taxon>Imitervirales</taxon>
        <taxon>Mimiviridae</taxon>
        <taxon>environmental samples</taxon>
    </lineage>
</organism>
<dbReference type="InterPro" id="IPR000812">
    <property type="entry name" value="TFIIB"/>
</dbReference>
<dbReference type="Pfam" id="PF00382">
    <property type="entry name" value="TFIIB"/>
    <property type="match status" value="2"/>
</dbReference>
<keyword evidence="1" id="KW-0805">Transcription regulation</keyword>
<dbReference type="PANTHER" id="PTHR11618">
    <property type="entry name" value="TRANSCRIPTION INITIATION FACTOR IIB-RELATED"/>
    <property type="match status" value="1"/>
</dbReference>
<dbReference type="GO" id="GO:0070897">
    <property type="term" value="P:transcription preinitiation complex assembly"/>
    <property type="evidence" value="ECO:0007669"/>
    <property type="project" value="InterPro"/>
</dbReference>
<dbReference type="PRINTS" id="PR00685">
    <property type="entry name" value="TIFACTORIIB"/>
</dbReference>
<dbReference type="Gene3D" id="1.10.472.10">
    <property type="entry name" value="Cyclin-like"/>
    <property type="match status" value="1"/>
</dbReference>
<sequence length="348" mass="39784">MNKTQKHKLKKKKWKEFDMMMNGDSELNPLECIYEKKSSTGQCSLCNSLLIVSEDYLLTCTNPGCGVIYTNKLDDTPEWRYYGTDDNNGTDPTRCGMPINPLLKESSFGCKVICNSTQSYEMRRVRRYTEWQSMPYREKAQYDEFQRIQALASAGGLTKIIIDEALRQHKVISEQKTFRGVNRDGIIAASIYIACRINNNPRTPKEIASIFKLDNTSSTKGCKNAMNIINTLECDLEDNCKTQFTSMEPSLFIDRYCSHLQINKELTQLCKFIALRVTQQNLIPENTPPSIAAGIIYFVAQICSLLITKQQVFNVSKTSEVTINKVYKKLNDNINDLIPAVILKKYNY</sequence>
<reference evidence="4" key="1">
    <citation type="journal article" date="2019" name="Philos. Trans. R. Soc. Lond., B, Biol. Sci.">
        <title>Targeted metagenomic recovery of four divergent viruses reveals shared and distinctive characteristics of giant viruses of marine eukaryotes.</title>
        <authorList>
            <person name="Needham D.M."/>
            <person name="Poirier C."/>
            <person name="Hehenberger E."/>
            <person name="Jimenez V."/>
            <person name="Swalwell J.E."/>
            <person name="Santoro A.E."/>
            <person name="Worden A.Z."/>
        </authorList>
    </citation>
    <scope>NUCLEOTIDE SEQUENCE</scope>
    <source>
        <strain evidence="4">OPacV-421</strain>
    </source>
</reference>
<dbReference type="EMBL" id="MN448294">
    <property type="protein sequence ID" value="QFG74822.1"/>
    <property type="molecule type" value="Genomic_DNA"/>
</dbReference>
<dbReference type="InterPro" id="IPR013150">
    <property type="entry name" value="TFIIB_cyclin"/>
</dbReference>
<evidence type="ECO:0000256" key="1">
    <source>
        <dbReference type="ARBA" id="ARBA00023015"/>
    </source>
</evidence>
<dbReference type="GO" id="GO:0097550">
    <property type="term" value="C:transcription preinitiation complex"/>
    <property type="evidence" value="ECO:0007669"/>
    <property type="project" value="TreeGrafter"/>
</dbReference>
<dbReference type="SUPFAM" id="SSF47954">
    <property type="entry name" value="Cyclin-like"/>
    <property type="match status" value="2"/>
</dbReference>
<name>A0A5J6VL25_9VIRU</name>
<dbReference type="GO" id="GO:0017025">
    <property type="term" value="F:TBP-class protein binding"/>
    <property type="evidence" value="ECO:0007669"/>
    <property type="project" value="InterPro"/>
</dbReference>
<evidence type="ECO:0000259" key="3">
    <source>
        <dbReference type="SMART" id="SM00385"/>
    </source>
</evidence>
<keyword evidence="2" id="KW-0804">Transcription</keyword>
<dbReference type="PANTHER" id="PTHR11618:SF13">
    <property type="entry name" value="TRANSCRIPTION INITIATION FACTOR IIB"/>
    <property type="match status" value="1"/>
</dbReference>
<dbReference type="SMART" id="SM00385">
    <property type="entry name" value="CYCLIN"/>
    <property type="match status" value="2"/>
</dbReference>
<feature type="domain" description="Cyclin-like" evidence="3">
    <location>
        <begin position="251"/>
        <end position="332"/>
    </location>
</feature>
<dbReference type="InterPro" id="IPR036915">
    <property type="entry name" value="Cyclin-like_sf"/>
</dbReference>
<evidence type="ECO:0000256" key="2">
    <source>
        <dbReference type="ARBA" id="ARBA00023163"/>
    </source>
</evidence>
<feature type="domain" description="Cyclin-like" evidence="3">
    <location>
        <begin position="146"/>
        <end position="238"/>
    </location>
</feature>
<protein>
    <submittedName>
        <fullName evidence="4">Transcription factor TFIIB repeat</fullName>
    </submittedName>
</protein>